<name>A0A1P8B0Q6_ARATH</name>
<dbReference type="OrthoDB" id="10388011at2759"/>
<dbReference type="Proteomes" id="UP000006548">
    <property type="component" value="Chromosome 2"/>
</dbReference>
<gene>
    <name evidence="1 2" type="ordered locus">At2g34325</name>
</gene>
<dbReference type="InParanoid" id="A0A1P8B0Q6"/>
<organism evidence="2 3">
    <name type="scientific">Arabidopsis thaliana</name>
    <name type="common">Mouse-ear cress</name>
    <dbReference type="NCBI Taxonomy" id="3702"/>
    <lineage>
        <taxon>Eukaryota</taxon>
        <taxon>Viridiplantae</taxon>
        <taxon>Streptophyta</taxon>
        <taxon>Embryophyta</taxon>
        <taxon>Tracheophyta</taxon>
        <taxon>Spermatophyta</taxon>
        <taxon>Magnoliopsida</taxon>
        <taxon>eudicotyledons</taxon>
        <taxon>Gunneridae</taxon>
        <taxon>Pentapetalae</taxon>
        <taxon>rosids</taxon>
        <taxon>malvids</taxon>
        <taxon>Brassicales</taxon>
        <taxon>Brassicaceae</taxon>
        <taxon>Camelineae</taxon>
        <taxon>Arabidopsis</taxon>
    </lineage>
</organism>
<accession>A0A1P8B0Q6</accession>
<dbReference type="ExpressionAtlas" id="A0A1P8B0Q6">
    <property type="expression patterns" value="baseline and differential"/>
</dbReference>
<dbReference type="RefSeq" id="NP_001324653.1">
    <property type="nucleotide sequence ID" value="NM_001336507.1"/>
</dbReference>
<reference evidence="2 3" key="1">
    <citation type="journal article" date="1999" name="Nature">
        <title>Sequence and analysis of chromosome 2 of the plant Arabidopsis thaliana.</title>
        <authorList>
            <person name="Lin X."/>
            <person name="Kaul S."/>
            <person name="Rounsley S."/>
            <person name="Shea T.P."/>
            <person name="Benito M.I."/>
            <person name="Town C.D."/>
            <person name="Fujii C.Y."/>
            <person name="Mason T."/>
            <person name="Bowman C.L."/>
            <person name="Barnstead M."/>
            <person name="Feldblyum T.V."/>
            <person name="Buell C.R."/>
            <person name="Ketchum K.A."/>
            <person name="Lee J."/>
            <person name="Ronning C.M."/>
            <person name="Koo H.L."/>
            <person name="Moffat K.S."/>
            <person name="Cronin L.A."/>
            <person name="Shen M."/>
            <person name="Pai G."/>
            <person name="Van Aken S."/>
            <person name="Umayam L."/>
            <person name="Tallon L.J."/>
            <person name="Gill J.E."/>
            <person name="Adams M.D."/>
            <person name="Carrera A.J."/>
            <person name="Creasy T.H."/>
            <person name="Goodman H.M."/>
            <person name="Somerville C.R."/>
            <person name="Copenhaver G.P."/>
            <person name="Preuss D."/>
            <person name="Nierman W.C."/>
            <person name="White O."/>
            <person name="Eisen J.A."/>
            <person name="Salzberg S.L."/>
            <person name="Fraser C.M."/>
            <person name="Venter J.C."/>
        </authorList>
    </citation>
    <scope>NUCLEOTIDE SEQUENCE [LARGE SCALE GENOMIC DNA]</scope>
    <source>
        <strain evidence="3">cv. Columbia</strain>
    </source>
</reference>
<dbReference type="KEGG" id="ath:AT2G34325"/>
<dbReference type="TAIR" id="AT2G34325"/>
<reference evidence="3" key="2">
    <citation type="journal article" date="2017" name="Plant J.">
        <title>Araport11: a complete reannotation of the Arabidopsis thaliana reference genome.</title>
        <authorList>
            <person name="Cheng C.Y."/>
            <person name="Krishnakumar V."/>
            <person name="Chan A.P."/>
            <person name="Thibaud-Nissen F."/>
            <person name="Schobel S."/>
            <person name="Town C.D."/>
        </authorList>
    </citation>
    <scope>GENOME REANNOTATION</scope>
    <source>
        <strain evidence="3">cv. Columbia</strain>
    </source>
</reference>
<dbReference type="Araport" id="AT2G34325"/>
<keyword evidence="3" id="KW-1185">Reference proteome</keyword>
<proteinExistence type="predicted"/>
<evidence type="ECO:0000313" key="2">
    <source>
        <dbReference type="EMBL" id="ANM62499.1"/>
    </source>
</evidence>
<protein>
    <submittedName>
        <fullName evidence="2">Uncharacterized protein</fullName>
    </submittedName>
</protein>
<dbReference type="AlphaFoldDB" id="A0A1P8B0Q6"/>
<evidence type="ECO:0000313" key="3">
    <source>
        <dbReference type="Proteomes" id="UP000006548"/>
    </source>
</evidence>
<dbReference type="GeneID" id="28718325"/>
<evidence type="ECO:0000313" key="1">
    <source>
        <dbReference type="Araport" id="AT2G34325"/>
    </source>
</evidence>
<dbReference type="EMBL" id="CP002685">
    <property type="protein sequence ID" value="ANM62499.1"/>
    <property type="molecule type" value="Genomic_DNA"/>
</dbReference>
<sequence length="50" mass="5815">MASLLLSFPSRFIFSKEVSALGSHTMEMMSRNGWRIVTWLLTPILYQPNR</sequence>